<dbReference type="RefSeq" id="WP_189054457.1">
    <property type="nucleotide sequence ID" value="NZ_BMOR01000002.1"/>
</dbReference>
<dbReference type="SUPFAM" id="SSF54171">
    <property type="entry name" value="DNA-binding domain"/>
    <property type="match status" value="1"/>
</dbReference>
<dbReference type="InterPro" id="IPR016177">
    <property type="entry name" value="DNA-bd_dom_sf"/>
</dbReference>
<comment type="caution">
    <text evidence="5">The sequence shown here is derived from an EMBL/GenBank/DDBJ whole genome shotgun (WGS) entry which is preliminary data.</text>
</comment>
<dbReference type="PANTHER" id="PTHR31677:SF196">
    <property type="entry name" value="ETHYLENE-RESPONSIVE TRANSCRIPTION FACTOR ERF109"/>
    <property type="match status" value="1"/>
</dbReference>
<dbReference type="Gene3D" id="3.30.730.10">
    <property type="entry name" value="AP2/ERF domain"/>
    <property type="match status" value="1"/>
</dbReference>
<protein>
    <recommendedName>
        <fullName evidence="4">AP2/ERF domain-containing protein</fullName>
    </recommendedName>
</protein>
<keyword evidence="6" id="KW-1185">Reference proteome</keyword>
<organism evidence="5 6">
    <name type="scientific">Deinococcus daejeonensis</name>
    <dbReference type="NCBI Taxonomy" id="1007098"/>
    <lineage>
        <taxon>Bacteria</taxon>
        <taxon>Thermotogati</taxon>
        <taxon>Deinococcota</taxon>
        <taxon>Deinococci</taxon>
        <taxon>Deinococcales</taxon>
        <taxon>Deinococcaceae</taxon>
        <taxon>Deinococcus</taxon>
    </lineage>
</organism>
<evidence type="ECO:0000256" key="2">
    <source>
        <dbReference type="ARBA" id="ARBA00023125"/>
    </source>
</evidence>
<proteinExistence type="predicted"/>
<keyword evidence="1" id="KW-0805">Transcription regulation</keyword>
<dbReference type="PROSITE" id="PS51032">
    <property type="entry name" value="AP2_ERF"/>
    <property type="match status" value="1"/>
</dbReference>
<dbReference type="Gene3D" id="3.90.75.20">
    <property type="match status" value="1"/>
</dbReference>
<gene>
    <name evidence="5" type="ORF">GCM10010842_09070</name>
</gene>
<dbReference type="InterPro" id="IPR003615">
    <property type="entry name" value="HNH_nuc"/>
</dbReference>
<dbReference type="InterPro" id="IPR001471">
    <property type="entry name" value="AP2/ERF_dom"/>
</dbReference>
<evidence type="ECO:0000259" key="4">
    <source>
        <dbReference type="PROSITE" id="PS51032"/>
    </source>
</evidence>
<keyword evidence="3" id="KW-0804">Transcription</keyword>
<dbReference type="SMART" id="SM00380">
    <property type="entry name" value="AP2"/>
    <property type="match status" value="1"/>
</dbReference>
<dbReference type="EMBL" id="BMOR01000002">
    <property type="protein sequence ID" value="GGN32421.1"/>
    <property type="molecule type" value="Genomic_DNA"/>
</dbReference>
<sequence length="204" mass="22909">MTTKPTPAPTRITTRRDPEANARLRALLLPHLTDTARPGVQQTAEVVKIPVYRFGKVVGHALVDAEDAHLVSGHKWLITTAGYACRYVSENGGKAVVLMHREIFQVPDGYVIDHCNRNPLDNRKENLRQATQRQNSINRASKSKYGFRGVYKATRSERYFAQIRDGEGKKVYLGLYDSPEQAARAFDAAARQFHGDFAQLNFPA</sequence>
<dbReference type="SUPFAM" id="SSF54060">
    <property type="entry name" value="His-Me finger endonucleases"/>
    <property type="match status" value="1"/>
</dbReference>
<evidence type="ECO:0000313" key="6">
    <source>
        <dbReference type="Proteomes" id="UP000645517"/>
    </source>
</evidence>
<dbReference type="Pfam" id="PF13392">
    <property type="entry name" value="HNH_3"/>
    <property type="match status" value="1"/>
</dbReference>
<dbReference type="Proteomes" id="UP000645517">
    <property type="component" value="Unassembled WGS sequence"/>
</dbReference>
<dbReference type="PANTHER" id="PTHR31677">
    <property type="entry name" value="AP2 DOMAIN CLASS TRANSCRIPTION FACTOR"/>
    <property type="match status" value="1"/>
</dbReference>
<evidence type="ECO:0000313" key="5">
    <source>
        <dbReference type="EMBL" id="GGN32421.1"/>
    </source>
</evidence>
<keyword evidence="2" id="KW-0238">DNA-binding</keyword>
<evidence type="ECO:0000256" key="3">
    <source>
        <dbReference type="ARBA" id="ARBA00023163"/>
    </source>
</evidence>
<name>A0ABQ2IZ58_9DEIO</name>
<accession>A0ABQ2IZ58</accession>
<dbReference type="InterPro" id="IPR036955">
    <property type="entry name" value="AP2/ERF_dom_sf"/>
</dbReference>
<reference evidence="6" key="1">
    <citation type="journal article" date="2019" name="Int. J. Syst. Evol. Microbiol.">
        <title>The Global Catalogue of Microorganisms (GCM) 10K type strain sequencing project: providing services to taxonomists for standard genome sequencing and annotation.</title>
        <authorList>
            <consortium name="The Broad Institute Genomics Platform"/>
            <consortium name="The Broad Institute Genome Sequencing Center for Infectious Disease"/>
            <person name="Wu L."/>
            <person name="Ma J."/>
        </authorList>
    </citation>
    <scope>NUCLEOTIDE SEQUENCE [LARGE SCALE GENOMIC DNA]</scope>
    <source>
        <strain evidence="6">JCM 16918</strain>
    </source>
</reference>
<evidence type="ECO:0000256" key="1">
    <source>
        <dbReference type="ARBA" id="ARBA00023015"/>
    </source>
</evidence>
<dbReference type="InterPro" id="IPR044925">
    <property type="entry name" value="His-Me_finger_sf"/>
</dbReference>
<feature type="domain" description="AP2/ERF" evidence="4">
    <location>
        <begin position="146"/>
        <end position="203"/>
    </location>
</feature>